<dbReference type="Gene3D" id="2.70.98.30">
    <property type="entry name" value="Golgi alpha-mannosidase II, domain 4"/>
    <property type="match status" value="1"/>
</dbReference>
<evidence type="ECO:0000259" key="1">
    <source>
        <dbReference type="Pfam" id="PF07748"/>
    </source>
</evidence>
<feature type="domain" description="Glycosyl hydrolase family 38 C-terminal" evidence="1">
    <location>
        <begin position="124"/>
        <end position="261"/>
    </location>
</feature>
<accession>A0A0K0DPY0</accession>
<protein>
    <submittedName>
        <fullName evidence="3">Glyco_hydro_38C domain-containing protein</fullName>
    </submittedName>
</protein>
<dbReference type="AlphaFoldDB" id="A0A0K0DPY0"/>
<dbReference type="GO" id="GO:0004559">
    <property type="term" value="F:alpha-mannosidase activity"/>
    <property type="evidence" value="ECO:0007669"/>
    <property type="project" value="InterPro"/>
</dbReference>
<dbReference type="GO" id="GO:0006491">
    <property type="term" value="P:N-glycan processing"/>
    <property type="evidence" value="ECO:0007669"/>
    <property type="project" value="TreeGrafter"/>
</dbReference>
<dbReference type="PANTHER" id="PTHR11607">
    <property type="entry name" value="ALPHA-MANNOSIDASE"/>
    <property type="match status" value="1"/>
</dbReference>
<dbReference type="Proteomes" id="UP000035642">
    <property type="component" value="Unassembled WGS sequence"/>
</dbReference>
<dbReference type="STRING" id="6313.A0A0K0DPY0"/>
<dbReference type="GO" id="GO:0030246">
    <property type="term" value="F:carbohydrate binding"/>
    <property type="evidence" value="ECO:0007669"/>
    <property type="project" value="InterPro"/>
</dbReference>
<dbReference type="GO" id="GO:0000139">
    <property type="term" value="C:Golgi membrane"/>
    <property type="evidence" value="ECO:0007669"/>
    <property type="project" value="TreeGrafter"/>
</dbReference>
<reference evidence="3" key="2">
    <citation type="submission" date="2017-02" db="UniProtKB">
        <authorList>
            <consortium name="WormBaseParasite"/>
        </authorList>
    </citation>
    <scope>IDENTIFICATION</scope>
</reference>
<dbReference type="SUPFAM" id="SSF74650">
    <property type="entry name" value="Galactose mutarotase-like"/>
    <property type="match status" value="1"/>
</dbReference>
<dbReference type="InterPro" id="IPR050843">
    <property type="entry name" value="Glycosyl_Hydrlase_38"/>
</dbReference>
<dbReference type="GO" id="GO:0006013">
    <property type="term" value="P:mannose metabolic process"/>
    <property type="evidence" value="ECO:0007669"/>
    <property type="project" value="InterPro"/>
</dbReference>
<evidence type="ECO:0000313" key="3">
    <source>
        <dbReference type="WBParaSite" id="ACAC_0001381901-mRNA-1"/>
    </source>
</evidence>
<evidence type="ECO:0000313" key="2">
    <source>
        <dbReference type="Proteomes" id="UP000035642"/>
    </source>
</evidence>
<reference evidence="2" key="1">
    <citation type="submission" date="2012-09" db="EMBL/GenBank/DDBJ databases">
        <authorList>
            <person name="Martin A.A."/>
        </authorList>
    </citation>
    <scope>NUCLEOTIDE SEQUENCE</scope>
</reference>
<proteinExistence type="predicted"/>
<organism evidence="2 3">
    <name type="scientific">Angiostrongylus cantonensis</name>
    <name type="common">Rat lungworm</name>
    <dbReference type="NCBI Taxonomy" id="6313"/>
    <lineage>
        <taxon>Eukaryota</taxon>
        <taxon>Metazoa</taxon>
        <taxon>Ecdysozoa</taxon>
        <taxon>Nematoda</taxon>
        <taxon>Chromadorea</taxon>
        <taxon>Rhabditida</taxon>
        <taxon>Rhabditina</taxon>
        <taxon>Rhabditomorpha</taxon>
        <taxon>Strongyloidea</taxon>
        <taxon>Metastrongylidae</taxon>
        <taxon>Angiostrongylus</taxon>
    </lineage>
</organism>
<keyword evidence="2" id="KW-1185">Reference proteome</keyword>
<name>A0A0K0DPY0_ANGCA</name>
<dbReference type="WBParaSite" id="ACAC_0001381901-mRNA-1">
    <property type="protein sequence ID" value="ACAC_0001381901-mRNA-1"/>
    <property type="gene ID" value="ACAC_0001381901"/>
</dbReference>
<dbReference type="Pfam" id="PF07748">
    <property type="entry name" value="Glyco_hydro_38C"/>
    <property type="match status" value="1"/>
</dbReference>
<dbReference type="InterPro" id="IPR011013">
    <property type="entry name" value="Gal_mutarotase_sf_dom"/>
</dbReference>
<sequence length="429" mass="48723">MVQDPPMKYLLCISQSSHGCVLRNTFVRGSRIPIRLFLLCVQLPVHMQETCHEVSRMHDVHPKLTKIVTILTTKRFRKKLYLNTFPRTFKIQIIDAKDFHLQNRHLKTFHSTKNGMLTLHHSGQAIRFIARGILQQTAHLYYPNVYKRIILKNVESSIAQQINFLIRLDITKEQNTEFVMRLTTDLESPRFYADSAGLQLLRRERYEALSIPENYYPMPSASVLEDNSKRITLATNVEHGISHLPQGMEILLDRMLNQDDNKGLGSDSDSLPTDLLPIELGFSVIVEAIDQIPTESHSTYHTPAGHLAVQNLLYPPIVAISGDVIPPLPFESVLPCNYQLLTVRPVANGKRLMTIFNNGITCSINTMTTCSDHLQSGLTGYLRSLNVVKVQETNLVGLKPITEEMLVENYNNASIEPYKFLSLLLTYSS</sequence>
<dbReference type="InterPro" id="IPR011682">
    <property type="entry name" value="Glyco_hydro_38_C"/>
</dbReference>
<dbReference type="PANTHER" id="PTHR11607:SF71">
    <property type="entry name" value="ALPHA-MANNOSIDASE"/>
    <property type="match status" value="1"/>
</dbReference>